<feature type="transmembrane region" description="Helical" evidence="5">
    <location>
        <begin position="232"/>
        <end position="253"/>
    </location>
</feature>
<feature type="transmembrane region" description="Helical" evidence="5">
    <location>
        <begin position="101"/>
        <end position="118"/>
    </location>
</feature>
<dbReference type="Proteomes" id="UP000435649">
    <property type="component" value="Unassembled WGS sequence"/>
</dbReference>
<evidence type="ECO:0000256" key="4">
    <source>
        <dbReference type="ARBA" id="ARBA00023136"/>
    </source>
</evidence>
<dbReference type="InterPro" id="IPR051533">
    <property type="entry name" value="WaaL-like"/>
</dbReference>
<dbReference type="InterPro" id="IPR007016">
    <property type="entry name" value="O-antigen_ligase-rel_domated"/>
</dbReference>
<keyword evidence="2 5" id="KW-0812">Transmembrane</keyword>
<dbReference type="InterPro" id="IPR011990">
    <property type="entry name" value="TPR-like_helical_dom_sf"/>
</dbReference>
<evidence type="ECO:0000313" key="8">
    <source>
        <dbReference type="Proteomes" id="UP000435649"/>
    </source>
</evidence>
<dbReference type="GO" id="GO:0016020">
    <property type="term" value="C:membrane"/>
    <property type="evidence" value="ECO:0007669"/>
    <property type="project" value="UniProtKB-SubCell"/>
</dbReference>
<feature type="transmembrane region" description="Helical" evidence="5">
    <location>
        <begin position="378"/>
        <end position="398"/>
    </location>
</feature>
<proteinExistence type="predicted"/>
<dbReference type="EMBL" id="VUNS01000008">
    <property type="protein sequence ID" value="MST97256.1"/>
    <property type="molecule type" value="Genomic_DNA"/>
</dbReference>
<dbReference type="PANTHER" id="PTHR37422">
    <property type="entry name" value="TEICHURONIC ACID BIOSYNTHESIS PROTEIN TUAE"/>
    <property type="match status" value="1"/>
</dbReference>
<dbReference type="AlphaFoldDB" id="A0A844G1L6"/>
<comment type="subcellular location">
    <subcellularLocation>
        <location evidence="1">Membrane</location>
        <topology evidence="1">Multi-pass membrane protein</topology>
    </subcellularLocation>
</comment>
<comment type="caution">
    <text evidence="7">The sequence shown here is derived from an EMBL/GenBank/DDBJ whole genome shotgun (WGS) entry which is preliminary data.</text>
</comment>
<feature type="transmembrane region" description="Helical" evidence="5">
    <location>
        <begin position="321"/>
        <end position="343"/>
    </location>
</feature>
<name>A0A844G1L6_9BACT</name>
<feature type="transmembrane region" description="Helical" evidence="5">
    <location>
        <begin position="355"/>
        <end position="372"/>
    </location>
</feature>
<feature type="transmembrane region" description="Helical" evidence="5">
    <location>
        <begin position="410"/>
        <end position="433"/>
    </location>
</feature>
<gene>
    <name evidence="7" type="ORF">FYJ85_09405</name>
</gene>
<dbReference type="Pfam" id="PF04932">
    <property type="entry name" value="Wzy_C"/>
    <property type="match status" value="1"/>
</dbReference>
<keyword evidence="3 5" id="KW-1133">Transmembrane helix</keyword>
<feature type="transmembrane region" description="Helical" evidence="5">
    <location>
        <begin position="125"/>
        <end position="145"/>
    </location>
</feature>
<keyword evidence="4 5" id="KW-0472">Membrane</keyword>
<keyword evidence="8" id="KW-1185">Reference proteome</keyword>
<feature type="transmembrane region" description="Helical" evidence="5">
    <location>
        <begin position="71"/>
        <end position="89"/>
    </location>
</feature>
<feature type="transmembrane region" description="Helical" evidence="5">
    <location>
        <begin position="182"/>
        <end position="202"/>
    </location>
</feature>
<keyword evidence="7" id="KW-0436">Ligase</keyword>
<dbReference type="PANTHER" id="PTHR37422:SF13">
    <property type="entry name" value="LIPOPOLYSACCHARIDE BIOSYNTHESIS PROTEIN PA4999-RELATED"/>
    <property type="match status" value="1"/>
</dbReference>
<feature type="transmembrane region" description="Helical" evidence="5">
    <location>
        <begin position="208"/>
        <end position="225"/>
    </location>
</feature>
<evidence type="ECO:0000256" key="2">
    <source>
        <dbReference type="ARBA" id="ARBA00022692"/>
    </source>
</evidence>
<organism evidence="7 8">
    <name type="scientific">Victivallis lenta</name>
    <dbReference type="NCBI Taxonomy" id="2606640"/>
    <lineage>
        <taxon>Bacteria</taxon>
        <taxon>Pseudomonadati</taxon>
        <taxon>Lentisphaerota</taxon>
        <taxon>Lentisphaeria</taxon>
        <taxon>Victivallales</taxon>
        <taxon>Victivallaceae</taxon>
        <taxon>Victivallis</taxon>
    </lineage>
</organism>
<feature type="transmembrane region" description="Helical" evidence="5">
    <location>
        <begin position="47"/>
        <end position="64"/>
    </location>
</feature>
<dbReference type="Gene3D" id="1.25.40.10">
    <property type="entry name" value="Tetratricopeptide repeat domain"/>
    <property type="match status" value="1"/>
</dbReference>
<dbReference type="RefSeq" id="WP_154418124.1">
    <property type="nucleotide sequence ID" value="NZ_VUNS01000008.1"/>
</dbReference>
<evidence type="ECO:0000259" key="6">
    <source>
        <dbReference type="Pfam" id="PF04932"/>
    </source>
</evidence>
<evidence type="ECO:0000256" key="5">
    <source>
        <dbReference type="SAM" id="Phobius"/>
    </source>
</evidence>
<evidence type="ECO:0000256" key="3">
    <source>
        <dbReference type="ARBA" id="ARBA00022989"/>
    </source>
</evidence>
<accession>A0A844G1L6</accession>
<evidence type="ECO:0000256" key="1">
    <source>
        <dbReference type="ARBA" id="ARBA00004141"/>
    </source>
</evidence>
<reference evidence="7 8" key="1">
    <citation type="submission" date="2019-08" db="EMBL/GenBank/DDBJ databases">
        <title>In-depth cultivation of the pig gut microbiome towards novel bacterial diversity and tailored functional studies.</title>
        <authorList>
            <person name="Wylensek D."/>
            <person name="Hitch T.C.A."/>
            <person name="Clavel T."/>
        </authorList>
    </citation>
    <scope>NUCLEOTIDE SEQUENCE [LARGE SCALE GENOMIC DNA]</scope>
    <source>
        <strain evidence="7 8">BBE-744-WT-12</strain>
    </source>
</reference>
<evidence type="ECO:0000313" key="7">
    <source>
        <dbReference type="EMBL" id="MST97256.1"/>
    </source>
</evidence>
<dbReference type="SUPFAM" id="SSF48452">
    <property type="entry name" value="TPR-like"/>
    <property type="match status" value="1"/>
</dbReference>
<feature type="transmembrane region" description="Helical" evidence="5">
    <location>
        <begin position="157"/>
        <end position="175"/>
    </location>
</feature>
<feature type="domain" description="O-antigen ligase-related" evidence="6">
    <location>
        <begin position="203"/>
        <end position="333"/>
    </location>
</feature>
<sequence>MKAESLPGWSAVLLLSALLLQFPLAWWKTAAVTVPLFGEVAGVDFSVLALLGLGPVLCFLPTLLRMGGRDLLFRLFLLLAGIGMVVLLLQQVSFGWNSGHFLNGLFYFVFPLAGLVLAREIRRRLPCFLLVLFLASAAISLRELAAGLPATGLAGNWNWNWTLLVISIPSLAFFLPARFRLAVGFLLAFGLAGGQFLLIPHYASRGTLFSTFCAAVLLGGAALLHRHRQWRMPVAVATVLTAAVLGCTVYLSLRSGYPADRLPQENRLMVWQGAIALGEERLLLGVGPSRFEGEIAPYLPVSYFDSDFAADRHPHPHNELLFYWCGFGLFGIVWGILTLAAGFRGMIRRRRGDELILPVAWCWAVLLLHGQLDVLLATPLAGGLFALLTGVLLAVGVRRVRAVPPAWSRFAPAALLWGGALVLFGVNFAGGWYCRSGKLALLDGDPATARRDLERSVEIRPTAENLYTLSGVELFDFQDPRPAAATLAGIPAECRLSSYSHSFGRMARALAASGQPEAALPYFEAEQKNFPRSAVNLRLWQSVLEHLGRREEAGRLEERWLELMTRKGLRPEEFPYLLRNQILDDSPLELRTFLEELRK</sequence>
<dbReference type="GO" id="GO:0016874">
    <property type="term" value="F:ligase activity"/>
    <property type="evidence" value="ECO:0007669"/>
    <property type="project" value="UniProtKB-KW"/>
</dbReference>
<protein>
    <submittedName>
        <fullName evidence="7">O-antigen ligase family protein</fullName>
    </submittedName>
</protein>